<gene>
    <name evidence="3" type="ORF">SAMN05216548_10283</name>
</gene>
<dbReference type="RefSeq" id="WP_092495270.1">
    <property type="nucleotide sequence ID" value="NZ_FOFG01000002.1"/>
</dbReference>
<dbReference type="InterPro" id="IPR036986">
    <property type="entry name" value="S4_RNA-bd_sf"/>
</dbReference>
<protein>
    <submittedName>
        <fullName evidence="3">Heat shock protein Hsp15</fullName>
    </submittedName>
</protein>
<dbReference type="GO" id="GO:0003723">
    <property type="term" value="F:RNA binding"/>
    <property type="evidence" value="ECO:0007669"/>
    <property type="project" value="UniProtKB-KW"/>
</dbReference>
<reference evidence="3 4" key="1">
    <citation type="submission" date="2016-10" db="EMBL/GenBank/DDBJ databases">
        <authorList>
            <person name="de Groot N.N."/>
        </authorList>
    </citation>
    <scope>NUCLEOTIDE SEQUENCE [LARGE SCALE GENOMIC DNA]</scope>
    <source>
        <strain evidence="3 4">A52C2</strain>
    </source>
</reference>
<evidence type="ECO:0000313" key="3">
    <source>
        <dbReference type="EMBL" id="SEP97562.1"/>
    </source>
</evidence>
<dbReference type="CDD" id="cd00165">
    <property type="entry name" value="S4"/>
    <property type="match status" value="1"/>
</dbReference>
<dbReference type="EMBL" id="FOFG01000002">
    <property type="protein sequence ID" value="SEP97562.1"/>
    <property type="molecule type" value="Genomic_DNA"/>
</dbReference>
<sequence length="102" mass="11348">MTEGSPQRIDKWLWHARFVKTRTGAQKLAVSGDVRVNREKVSSASRLVHAGDVLTIATDQAVRVIHILGISERRGPFDEARLLYRDASTPGREASSEPLEQP</sequence>
<evidence type="ECO:0000259" key="2">
    <source>
        <dbReference type="SMART" id="SM00363"/>
    </source>
</evidence>
<dbReference type="Gene3D" id="3.10.290.10">
    <property type="entry name" value="RNA-binding S4 domain"/>
    <property type="match status" value="1"/>
</dbReference>
<keyword evidence="1" id="KW-0694">RNA-binding</keyword>
<dbReference type="SUPFAM" id="SSF55174">
    <property type="entry name" value="Alpha-L RNA-binding motif"/>
    <property type="match status" value="1"/>
</dbReference>
<dbReference type="InterPro" id="IPR002942">
    <property type="entry name" value="S4_RNA-bd"/>
</dbReference>
<dbReference type="OrthoDB" id="9797176at2"/>
<accession>A0A1H9C8S2</accession>
<proteinExistence type="predicted"/>
<organism evidence="3 4">
    <name type="scientific">Faunimonas pinastri</name>
    <dbReference type="NCBI Taxonomy" id="1855383"/>
    <lineage>
        <taxon>Bacteria</taxon>
        <taxon>Pseudomonadati</taxon>
        <taxon>Pseudomonadota</taxon>
        <taxon>Alphaproteobacteria</taxon>
        <taxon>Hyphomicrobiales</taxon>
        <taxon>Afifellaceae</taxon>
        <taxon>Faunimonas</taxon>
    </lineage>
</organism>
<dbReference type="SMART" id="SM00363">
    <property type="entry name" value="S4"/>
    <property type="match status" value="1"/>
</dbReference>
<dbReference type="AlphaFoldDB" id="A0A1H9C8S2"/>
<feature type="domain" description="RNA-binding S4" evidence="2">
    <location>
        <begin position="7"/>
        <end position="66"/>
    </location>
</feature>
<name>A0A1H9C8S2_9HYPH</name>
<dbReference type="Proteomes" id="UP000199647">
    <property type="component" value="Unassembled WGS sequence"/>
</dbReference>
<keyword evidence="4" id="KW-1185">Reference proteome</keyword>
<keyword evidence="3" id="KW-0346">Stress response</keyword>
<dbReference type="STRING" id="1855383.SAMN05216548_10283"/>
<evidence type="ECO:0000313" key="4">
    <source>
        <dbReference type="Proteomes" id="UP000199647"/>
    </source>
</evidence>
<dbReference type="PROSITE" id="PS50889">
    <property type="entry name" value="S4"/>
    <property type="match status" value="1"/>
</dbReference>
<evidence type="ECO:0000256" key="1">
    <source>
        <dbReference type="PROSITE-ProRule" id="PRU00182"/>
    </source>
</evidence>
<dbReference type="Pfam" id="PF01479">
    <property type="entry name" value="S4"/>
    <property type="match status" value="1"/>
</dbReference>